<dbReference type="PANTHER" id="PTHR31707">
    <property type="entry name" value="PECTINESTERASE"/>
    <property type="match status" value="1"/>
</dbReference>
<comment type="catalytic activity">
    <reaction evidence="12">
        <text>[(1-&gt;4)-alpha-D-galacturonosyl methyl ester](n) + n H2O = [(1-&gt;4)-alpha-D-galacturonosyl](n) + n methanol + n H(+)</text>
        <dbReference type="Rhea" id="RHEA:22380"/>
        <dbReference type="Rhea" id="RHEA-COMP:14570"/>
        <dbReference type="Rhea" id="RHEA-COMP:14573"/>
        <dbReference type="ChEBI" id="CHEBI:15377"/>
        <dbReference type="ChEBI" id="CHEBI:15378"/>
        <dbReference type="ChEBI" id="CHEBI:17790"/>
        <dbReference type="ChEBI" id="CHEBI:140522"/>
        <dbReference type="ChEBI" id="CHEBI:140523"/>
        <dbReference type="EC" id="3.1.1.11"/>
    </reaction>
</comment>
<dbReference type="GO" id="GO:0045490">
    <property type="term" value="P:pectin catabolic process"/>
    <property type="evidence" value="ECO:0007669"/>
    <property type="project" value="UniProtKB-UniRule"/>
</dbReference>
<dbReference type="InterPro" id="IPR011050">
    <property type="entry name" value="Pectin_lyase_fold/virulence"/>
</dbReference>
<evidence type="ECO:0000256" key="9">
    <source>
        <dbReference type="ARBA" id="ARBA00023085"/>
    </source>
</evidence>
<dbReference type="UniPathway" id="UPA00545">
    <property type="reaction ID" value="UER00823"/>
</dbReference>
<evidence type="ECO:0000313" key="15">
    <source>
        <dbReference type="Proteomes" id="UP000447434"/>
    </source>
</evidence>
<keyword evidence="8 12" id="KW-0378">Hydrolase</keyword>
<keyword evidence="9 12" id="KW-0063">Aspartyl esterase</keyword>
<dbReference type="Gene3D" id="1.20.140.40">
    <property type="entry name" value="Invertase/pectin methylesterase inhibitor family protein"/>
    <property type="match status" value="1"/>
</dbReference>
<dbReference type="Gene3D" id="2.160.20.10">
    <property type="entry name" value="Single-stranded right-handed beta-helix, Pectin lyase-like"/>
    <property type="match status" value="1"/>
</dbReference>
<dbReference type="FunFam" id="2.160.20.10:FF:000029">
    <property type="entry name" value="Pectinesterase 4"/>
    <property type="match status" value="1"/>
</dbReference>
<dbReference type="GO" id="GO:0042545">
    <property type="term" value="P:cell wall modification"/>
    <property type="evidence" value="ECO:0007669"/>
    <property type="project" value="UniProtKB-UniRule"/>
</dbReference>
<keyword evidence="10" id="KW-0961">Cell wall biogenesis/degradation</keyword>
<dbReference type="InterPro" id="IPR012334">
    <property type="entry name" value="Pectin_lyas_fold"/>
</dbReference>
<dbReference type="PROSITE" id="PS00503">
    <property type="entry name" value="PECTINESTERASE_2"/>
    <property type="match status" value="1"/>
</dbReference>
<evidence type="ECO:0000256" key="12">
    <source>
        <dbReference type="RuleBase" id="RU000589"/>
    </source>
</evidence>
<evidence type="ECO:0000256" key="8">
    <source>
        <dbReference type="ARBA" id="ARBA00022801"/>
    </source>
</evidence>
<evidence type="ECO:0000256" key="5">
    <source>
        <dbReference type="ARBA" id="ARBA00013229"/>
    </source>
</evidence>
<evidence type="ECO:0000256" key="2">
    <source>
        <dbReference type="ARBA" id="ARBA00005184"/>
    </source>
</evidence>
<keyword evidence="6" id="KW-0134">Cell wall</keyword>
<dbReference type="Pfam" id="PF04043">
    <property type="entry name" value="PMEI"/>
    <property type="match status" value="1"/>
</dbReference>
<dbReference type="EMBL" id="WOCE01000005">
    <property type="protein sequence ID" value="KAE9613807.1"/>
    <property type="molecule type" value="Genomic_DNA"/>
</dbReference>
<protein>
    <recommendedName>
        <fullName evidence="5 12">Pectinesterase</fullName>
        <ecNumber evidence="5 12">3.1.1.11</ecNumber>
    </recommendedName>
</protein>
<keyword evidence="15" id="KW-1185">Reference proteome</keyword>
<feature type="active site" evidence="11">
    <location>
        <position position="392"/>
    </location>
</feature>
<dbReference type="GO" id="GO:0030599">
    <property type="term" value="F:pectinesterase activity"/>
    <property type="evidence" value="ECO:0007669"/>
    <property type="project" value="UniProtKB-UniRule"/>
</dbReference>
<feature type="chain" id="PRO_5025707449" description="Pectinesterase" evidence="12">
    <location>
        <begin position="24"/>
        <end position="555"/>
    </location>
</feature>
<keyword evidence="12" id="KW-0732">Signal</keyword>
<comment type="pathway">
    <text evidence="2 12">Glycan metabolism; pectin degradation; 2-dehydro-3-deoxy-D-gluconate from pectin: step 1/5.</text>
</comment>
<dbReference type="Pfam" id="PF01095">
    <property type="entry name" value="Pectinesterase"/>
    <property type="match status" value="2"/>
</dbReference>
<evidence type="ECO:0000256" key="7">
    <source>
        <dbReference type="ARBA" id="ARBA00022525"/>
    </source>
</evidence>
<evidence type="ECO:0000256" key="1">
    <source>
        <dbReference type="ARBA" id="ARBA00004191"/>
    </source>
</evidence>
<dbReference type="SUPFAM" id="SSF101148">
    <property type="entry name" value="Plant invertase/pectin methylesterase inhibitor"/>
    <property type="match status" value="1"/>
</dbReference>
<dbReference type="InterPro" id="IPR006501">
    <property type="entry name" value="Pectinesterase_inhib_dom"/>
</dbReference>
<dbReference type="CDD" id="cd15798">
    <property type="entry name" value="PMEI-like_3"/>
    <property type="match status" value="1"/>
</dbReference>
<comment type="caution">
    <text evidence="14">The sequence shown here is derived from an EMBL/GenBank/DDBJ whole genome shotgun (WGS) entry which is preliminary data.</text>
</comment>
<evidence type="ECO:0000313" key="14">
    <source>
        <dbReference type="EMBL" id="KAE9613807.1"/>
    </source>
</evidence>
<reference evidence="15" key="1">
    <citation type="journal article" date="2020" name="Nat. Commun.">
        <title>Genome sequence of the cluster root forming white lupin.</title>
        <authorList>
            <person name="Hufnagel B."/>
            <person name="Marques A."/>
            <person name="Soriano A."/>
            <person name="Marques L."/>
            <person name="Divol F."/>
            <person name="Doumas P."/>
            <person name="Sallet E."/>
            <person name="Mancinotti D."/>
            <person name="Carrere S."/>
            <person name="Marande W."/>
            <person name="Arribat S."/>
            <person name="Keller J."/>
            <person name="Huneau C."/>
            <person name="Blein T."/>
            <person name="Aime D."/>
            <person name="Laguerre M."/>
            <person name="Taylor J."/>
            <person name="Schubert V."/>
            <person name="Nelson M."/>
            <person name="Geu-Flores F."/>
            <person name="Crespi M."/>
            <person name="Gallardo-Guerrero K."/>
            <person name="Delaux P.-M."/>
            <person name="Salse J."/>
            <person name="Berges H."/>
            <person name="Guyot R."/>
            <person name="Gouzy J."/>
            <person name="Peret B."/>
        </authorList>
    </citation>
    <scope>NUCLEOTIDE SEQUENCE [LARGE SCALE GENOMIC DNA]</scope>
    <source>
        <strain evidence="15">cv. Amiga</strain>
    </source>
</reference>
<dbReference type="GO" id="GO:0004857">
    <property type="term" value="F:enzyme inhibitor activity"/>
    <property type="evidence" value="ECO:0007669"/>
    <property type="project" value="InterPro"/>
</dbReference>
<gene>
    <name evidence="14" type="ORF">Lalb_Chr05g0221321</name>
</gene>
<dbReference type="EC" id="3.1.1.11" evidence="5 12"/>
<evidence type="ECO:0000256" key="10">
    <source>
        <dbReference type="ARBA" id="ARBA00023316"/>
    </source>
</evidence>
<comment type="subcellular location">
    <subcellularLocation>
        <location evidence="1">Secreted</location>
        <location evidence="1">Cell wall</location>
    </subcellularLocation>
</comment>
<dbReference type="SUPFAM" id="SSF51126">
    <property type="entry name" value="Pectin lyase-like"/>
    <property type="match status" value="1"/>
</dbReference>
<evidence type="ECO:0000256" key="11">
    <source>
        <dbReference type="PROSITE-ProRule" id="PRU10040"/>
    </source>
</evidence>
<accession>A0A6A4QK81</accession>
<dbReference type="SMART" id="SM00856">
    <property type="entry name" value="PMEI"/>
    <property type="match status" value="1"/>
</dbReference>
<dbReference type="NCBIfam" id="TIGR01614">
    <property type="entry name" value="PME_inhib"/>
    <property type="match status" value="1"/>
</dbReference>
<proteinExistence type="inferred from homology"/>
<dbReference type="Proteomes" id="UP000447434">
    <property type="component" value="Chromosome 5"/>
</dbReference>
<sequence>MGKIFVTLLLLSLILSIASSIRATSPKNNIWWCNQTPHPESCEYYTSKTNNYQEITHKSLFRLMLVQLVLKQVLIMQSEAQDFEQSLKNKKHKALHNDCLDLYENTIFHLNRTIECMDGKRSCSPVDVQTWLSTAHTNIQTCQTEATIVNAVDFKVSKLSNNVTELISSSLAINAGFLKKKANHHHISKGKRKKFPSWVSSDDRKLLKSRSSINADLMVAKDGSGHFMNIQDAINEAAKRESKTRFVIYVKKGTYAENIKVDVNNENIMLVGDGMKKTIITGSRSFKSGFRIYYSPTVGKFHSFIFLFSYFMKLYIKCKMSPCRTIDGSNFIARDISIQNTAGPVMGQAVALRSSSDMSVFYHCSIAGYQDTLYVHAQRQFYTGCHIYGTVDFIFGDATAMFQHCVIYARKPLPKQSNKITAQGRTNVHKNSGISIQHCRIKAAPDLKPYVDNVTTFLGRPWKRYARVAIMYTFLDTLVNPKGWSPWNKSDFALDTLYYGEYKNYGPGSSLSDRVKWPTFHAITSYSEAFPFTIDAFFSDPTLLPTTNVSISTGL</sequence>
<comment type="similarity">
    <text evidence="4">In the C-terminal section; belongs to the pectinesterase family.</text>
</comment>
<evidence type="ECO:0000256" key="4">
    <source>
        <dbReference type="ARBA" id="ARBA00007786"/>
    </source>
</evidence>
<evidence type="ECO:0000256" key="6">
    <source>
        <dbReference type="ARBA" id="ARBA00022512"/>
    </source>
</evidence>
<dbReference type="InterPro" id="IPR033131">
    <property type="entry name" value="Pectinesterase_Asp_AS"/>
</dbReference>
<dbReference type="OrthoDB" id="2019149at2759"/>
<feature type="domain" description="Pectinesterase inhibitor" evidence="13">
    <location>
        <begin position="25"/>
        <end position="173"/>
    </location>
</feature>
<evidence type="ECO:0000256" key="3">
    <source>
        <dbReference type="ARBA" id="ARBA00006027"/>
    </source>
</evidence>
<dbReference type="InterPro" id="IPR000070">
    <property type="entry name" value="Pectinesterase_cat"/>
</dbReference>
<organism evidence="14 15">
    <name type="scientific">Lupinus albus</name>
    <name type="common">White lupine</name>
    <name type="synonym">Lupinus termis</name>
    <dbReference type="NCBI Taxonomy" id="3870"/>
    <lineage>
        <taxon>Eukaryota</taxon>
        <taxon>Viridiplantae</taxon>
        <taxon>Streptophyta</taxon>
        <taxon>Embryophyta</taxon>
        <taxon>Tracheophyta</taxon>
        <taxon>Spermatophyta</taxon>
        <taxon>Magnoliopsida</taxon>
        <taxon>eudicotyledons</taxon>
        <taxon>Gunneridae</taxon>
        <taxon>Pentapetalae</taxon>
        <taxon>rosids</taxon>
        <taxon>fabids</taxon>
        <taxon>Fabales</taxon>
        <taxon>Fabaceae</taxon>
        <taxon>Papilionoideae</taxon>
        <taxon>50 kb inversion clade</taxon>
        <taxon>genistoids sensu lato</taxon>
        <taxon>core genistoids</taxon>
        <taxon>Genisteae</taxon>
        <taxon>Lupinus</taxon>
    </lineage>
</organism>
<dbReference type="InterPro" id="IPR035513">
    <property type="entry name" value="Invertase/methylesterase_inhib"/>
</dbReference>
<keyword evidence="7" id="KW-0964">Secreted</keyword>
<name>A0A6A4QK81_LUPAL</name>
<comment type="similarity">
    <text evidence="3">In the N-terminal section; belongs to the PMEI family.</text>
</comment>
<feature type="signal peptide" evidence="12">
    <location>
        <begin position="1"/>
        <end position="23"/>
    </location>
</feature>
<dbReference type="AlphaFoldDB" id="A0A6A4QK81"/>
<evidence type="ECO:0000259" key="13">
    <source>
        <dbReference type="SMART" id="SM00856"/>
    </source>
</evidence>